<accession>A0A317ZKV1</accession>
<dbReference type="AlphaFoldDB" id="A0A317ZKV1"/>
<evidence type="ECO:0000313" key="1">
    <source>
        <dbReference type="EMBL" id="PXA04843.1"/>
    </source>
</evidence>
<comment type="caution">
    <text evidence="1">The sequence shown here is derived from an EMBL/GenBank/DDBJ whole genome shotgun (WGS) entry which is preliminary data.</text>
</comment>
<sequence length="496" mass="56826">MNPKAPKIYFSDIFNVSQETLSEYGAFNVSPIVDLPLFVDPFLLFTSSKPEYQSLHEQIIQYLRYLRDLSIKGNSDKGILKDLYCFKEVHQNCLGFCLSGNRGAGLGMKFASSLNLNLNNLFREFGNEQVTQGSHLEKLTLIRAGVGKDNISDFTTNLIKGYLLRYTEKFALEHIDPALCKKVRVARVDFNYEVGVWIDGEFTLPWLQGDYVLLTPEDILTKDDTWINKEDLRKDFPRIREAISNDSLRGQVDRYFQGILPRDHTQKDLNEAVEKVLLKFPALIDHFIRNKEDRGDEAVHRSFGHVRHTEEVFVKNLSLLASILQQHTEFYISSETTLEESKRKIDYLKQVIENQDGYRLFYDDKGKKIQREKDLQIAFKLVWEGSPSSADAEVNNGRGPVDFKISRGSLDATLVEFKLASNTQIEKNLQNQVEIYEAANRTTQSYKVILFFTQSDEAKVKRLIKKLKIPSDAGVILIDARRDNKPSASKASDSLL</sequence>
<reference evidence="1 2" key="1">
    <citation type="submission" date="2018-05" db="EMBL/GenBank/DDBJ databases">
        <title>Coraliomargarita sinensis sp. nov., isolated from a marine solar saltern.</title>
        <authorList>
            <person name="Zhou L.Y."/>
        </authorList>
    </citation>
    <scope>NUCLEOTIDE SEQUENCE [LARGE SCALE GENOMIC DNA]</scope>
    <source>
        <strain evidence="1 2">WN38</strain>
    </source>
</reference>
<gene>
    <name evidence="1" type="ORF">DDZ13_05480</name>
</gene>
<dbReference type="Proteomes" id="UP000247099">
    <property type="component" value="Unassembled WGS sequence"/>
</dbReference>
<protein>
    <submittedName>
        <fullName evidence="1">Uncharacterized protein</fullName>
    </submittedName>
</protein>
<evidence type="ECO:0000313" key="2">
    <source>
        <dbReference type="Proteomes" id="UP000247099"/>
    </source>
</evidence>
<dbReference type="InParanoid" id="A0A317ZKV1"/>
<organism evidence="1 2">
    <name type="scientific">Coraliomargarita sinensis</name>
    <dbReference type="NCBI Taxonomy" id="2174842"/>
    <lineage>
        <taxon>Bacteria</taxon>
        <taxon>Pseudomonadati</taxon>
        <taxon>Verrucomicrobiota</taxon>
        <taxon>Opitutia</taxon>
        <taxon>Puniceicoccales</taxon>
        <taxon>Coraliomargaritaceae</taxon>
        <taxon>Coraliomargarita</taxon>
    </lineage>
</organism>
<dbReference type="OrthoDB" id="212459at2"/>
<dbReference type="EMBL" id="QHJQ01000003">
    <property type="protein sequence ID" value="PXA04843.1"/>
    <property type="molecule type" value="Genomic_DNA"/>
</dbReference>
<proteinExistence type="predicted"/>
<name>A0A317ZKV1_9BACT</name>
<keyword evidence="2" id="KW-1185">Reference proteome</keyword>